<dbReference type="PRINTS" id="PR00502">
    <property type="entry name" value="NUDIXFAMILY"/>
</dbReference>
<dbReference type="EMBL" id="MFQH01000024">
    <property type="protein sequence ID" value="OGH77459.1"/>
    <property type="molecule type" value="Genomic_DNA"/>
</dbReference>
<dbReference type="PROSITE" id="PS51462">
    <property type="entry name" value="NUDIX"/>
    <property type="match status" value="1"/>
</dbReference>
<dbReference type="GO" id="GO:0005829">
    <property type="term" value="C:cytosol"/>
    <property type="evidence" value="ECO:0007669"/>
    <property type="project" value="TreeGrafter"/>
</dbReference>
<dbReference type="PROSITE" id="PS00893">
    <property type="entry name" value="NUDIX_BOX"/>
    <property type="match status" value="1"/>
</dbReference>
<dbReference type="InterPro" id="IPR020084">
    <property type="entry name" value="NUDIX_hydrolase_CS"/>
</dbReference>
<dbReference type="GO" id="GO:0006203">
    <property type="term" value="P:dGTP catabolic process"/>
    <property type="evidence" value="ECO:0007669"/>
    <property type="project" value="TreeGrafter"/>
</dbReference>
<dbReference type="SUPFAM" id="SSF55811">
    <property type="entry name" value="Nudix"/>
    <property type="match status" value="1"/>
</dbReference>
<dbReference type="PANTHER" id="PTHR16099">
    <property type="entry name" value="8-OXO-DGTP DIPHOSPHATES NUDT15"/>
    <property type="match status" value="1"/>
</dbReference>
<dbReference type="CDD" id="cd04678">
    <property type="entry name" value="NUDIX_MTH2_Nudt15"/>
    <property type="match status" value="1"/>
</dbReference>
<comment type="caution">
    <text evidence="4">The sequence shown here is derived from an EMBL/GenBank/DDBJ whole genome shotgun (WGS) entry which is preliminary data.</text>
</comment>
<dbReference type="GO" id="GO:0035539">
    <property type="term" value="F:8-oxo-7,8-dihydrodeoxyguanosine triphosphate pyrophosphatase activity"/>
    <property type="evidence" value="ECO:0007669"/>
    <property type="project" value="TreeGrafter"/>
</dbReference>
<organism evidence="4 5">
    <name type="scientific">Candidatus Magasanikbacteria bacterium RIFCSPLOWO2_01_FULL_40_15</name>
    <dbReference type="NCBI Taxonomy" id="1798686"/>
    <lineage>
        <taxon>Bacteria</taxon>
        <taxon>Candidatus Magasanikiibacteriota</taxon>
    </lineage>
</organism>
<dbReference type="Gene3D" id="3.90.79.10">
    <property type="entry name" value="Nucleoside Triphosphate Pyrophosphohydrolase"/>
    <property type="match status" value="1"/>
</dbReference>
<comment type="similarity">
    <text evidence="2">Belongs to the Nudix hydrolase family.</text>
</comment>
<evidence type="ECO:0000256" key="2">
    <source>
        <dbReference type="RuleBase" id="RU003476"/>
    </source>
</evidence>
<sequence length="138" mass="15815">MNTEQQLKRPKVGLGVIIVKDSKVLLGQRKNAHGNGTWGFPGGHLEFGESYEDCAKRETMEEVGITIKNIRFITATNDVFETEDKHYITIYVVADYDAGEVVNMEPQKLECWNWFAWDELPQPLFLPIQNLIKTGFRP</sequence>
<dbReference type="FunFam" id="3.90.79.10:FF:000060">
    <property type="entry name" value="Nudix hydrolase 1"/>
    <property type="match status" value="1"/>
</dbReference>
<dbReference type="Proteomes" id="UP000177040">
    <property type="component" value="Unassembled WGS sequence"/>
</dbReference>
<dbReference type="InterPro" id="IPR020476">
    <property type="entry name" value="Nudix_hydrolase"/>
</dbReference>
<feature type="domain" description="Nudix hydrolase" evidence="3">
    <location>
        <begin position="7"/>
        <end position="138"/>
    </location>
</feature>
<dbReference type="PANTHER" id="PTHR16099:SF5">
    <property type="entry name" value="NUCLEOTIDE TRIPHOSPHATE DIPHOSPHATASE NUDT15"/>
    <property type="match status" value="1"/>
</dbReference>
<dbReference type="InterPro" id="IPR000086">
    <property type="entry name" value="NUDIX_hydrolase_dom"/>
</dbReference>
<protein>
    <submittedName>
        <fullName evidence="4">DNA mismatch repair protein MutT</fullName>
    </submittedName>
</protein>
<gene>
    <name evidence="4" type="ORF">A2983_01695</name>
</gene>
<evidence type="ECO:0000259" key="3">
    <source>
        <dbReference type="PROSITE" id="PS51462"/>
    </source>
</evidence>
<evidence type="ECO:0000313" key="4">
    <source>
        <dbReference type="EMBL" id="OGH77459.1"/>
    </source>
</evidence>
<evidence type="ECO:0000256" key="1">
    <source>
        <dbReference type="ARBA" id="ARBA00022801"/>
    </source>
</evidence>
<dbReference type="InterPro" id="IPR015797">
    <property type="entry name" value="NUDIX_hydrolase-like_dom_sf"/>
</dbReference>
<dbReference type="Pfam" id="PF00293">
    <property type="entry name" value="NUDIX"/>
    <property type="match status" value="1"/>
</dbReference>
<dbReference type="AlphaFoldDB" id="A0A1F6N0K6"/>
<evidence type="ECO:0000313" key="5">
    <source>
        <dbReference type="Proteomes" id="UP000177040"/>
    </source>
</evidence>
<proteinExistence type="inferred from homology"/>
<name>A0A1F6N0K6_9BACT</name>
<keyword evidence="1 2" id="KW-0378">Hydrolase</keyword>
<reference evidence="4 5" key="1">
    <citation type="journal article" date="2016" name="Nat. Commun.">
        <title>Thousands of microbial genomes shed light on interconnected biogeochemical processes in an aquifer system.</title>
        <authorList>
            <person name="Anantharaman K."/>
            <person name="Brown C.T."/>
            <person name="Hug L.A."/>
            <person name="Sharon I."/>
            <person name="Castelle C.J."/>
            <person name="Probst A.J."/>
            <person name="Thomas B.C."/>
            <person name="Singh A."/>
            <person name="Wilkins M.J."/>
            <person name="Karaoz U."/>
            <person name="Brodie E.L."/>
            <person name="Williams K.H."/>
            <person name="Hubbard S.S."/>
            <person name="Banfield J.F."/>
        </authorList>
    </citation>
    <scope>NUCLEOTIDE SEQUENCE [LARGE SCALE GENOMIC DNA]</scope>
</reference>
<accession>A0A1F6N0K6</accession>